<evidence type="ECO:0000313" key="3">
    <source>
        <dbReference type="Proteomes" id="UP000009882"/>
    </source>
</evidence>
<dbReference type="HOGENOM" id="CLU_2121866_0_0_1"/>
<evidence type="ECO:0000256" key="1">
    <source>
        <dbReference type="SAM" id="MobiDB-lite"/>
    </source>
</evidence>
<comment type="caution">
    <text evidence="2">The sequence shown here is derived from an EMBL/GenBank/DDBJ whole genome shotgun (WGS) entry which is preliminary data.</text>
</comment>
<reference evidence="3" key="1">
    <citation type="journal article" date="2012" name="BMC Genomics">
        <title>Genome sequence of the necrotrophic fungus Penicillium digitatum, the main postharvest pathogen of citrus.</title>
        <authorList>
            <person name="Marcet-Houben M."/>
            <person name="Ballester A.-R."/>
            <person name="de la Fuente B."/>
            <person name="Harries E."/>
            <person name="Marcos J.F."/>
            <person name="Gonzalez-Candelas L."/>
            <person name="Gabaldon T."/>
        </authorList>
    </citation>
    <scope>NUCLEOTIDE SEQUENCE [LARGE SCALE GENOMIC DNA]</scope>
    <source>
        <strain evidence="3">PHI26 / CECT 20796</strain>
    </source>
</reference>
<proteinExistence type="predicted"/>
<organism evidence="2 3">
    <name type="scientific">Penicillium digitatum (strain PHI26 / CECT 20796)</name>
    <name type="common">Green mold</name>
    <dbReference type="NCBI Taxonomy" id="1170229"/>
    <lineage>
        <taxon>Eukaryota</taxon>
        <taxon>Fungi</taxon>
        <taxon>Dikarya</taxon>
        <taxon>Ascomycota</taxon>
        <taxon>Pezizomycotina</taxon>
        <taxon>Eurotiomycetes</taxon>
        <taxon>Eurotiomycetidae</taxon>
        <taxon>Eurotiales</taxon>
        <taxon>Aspergillaceae</taxon>
        <taxon>Penicillium</taxon>
    </lineage>
</organism>
<feature type="region of interest" description="Disordered" evidence="1">
    <location>
        <begin position="95"/>
        <end position="114"/>
    </location>
</feature>
<name>K9G4Q0_PEND2</name>
<evidence type="ECO:0000313" key="2">
    <source>
        <dbReference type="EMBL" id="EKV16915.1"/>
    </source>
</evidence>
<dbReference type="EMBL" id="AKCT01000084">
    <property type="protein sequence ID" value="EKV16915.1"/>
    <property type="molecule type" value="Genomic_DNA"/>
</dbReference>
<gene>
    <name evidence="2" type="ORF">PDIG_18310</name>
</gene>
<accession>K9G4Q0</accession>
<dbReference type="AlphaFoldDB" id="K9G4Q0"/>
<dbReference type="Proteomes" id="UP000009882">
    <property type="component" value="Unassembled WGS sequence"/>
</dbReference>
<keyword evidence="3" id="KW-1185">Reference proteome</keyword>
<sequence>MLKVAVCLHRTSTIFQIYARTLTQARHCLNLDESETLARSYHLFRNRRGREVLVATQEIDADNTRRSSVPKGVCLGFSRMKDILEDNFPNLALHTRGQSDKHQITAPDFPRQRN</sequence>
<dbReference type="InParanoid" id="K9G4Q0"/>
<protein>
    <submittedName>
        <fullName evidence="2">Uncharacterized protein</fullName>
    </submittedName>
</protein>